<protein>
    <submittedName>
        <fullName evidence="1">Uncharacterized protein</fullName>
    </submittedName>
</protein>
<keyword evidence="2" id="KW-1185">Reference proteome</keyword>
<accession>A0AA40DM57</accession>
<proteinExistence type="predicted"/>
<dbReference type="PANTHER" id="PTHR33112:SF12">
    <property type="entry name" value="HETEROKARYON INCOMPATIBILITY DOMAIN-CONTAINING PROTEIN"/>
    <property type="match status" value="1"/>
</dbReference>
<organism evidence="1 2">
    <name type="scientific">Lasiosphaeria miniovina</name>
    <dbReference type="NCBI Taxonomy" id="1954250"/>
    <lineage>
        <taxon>Eukaryota</taxon>
        <taxon>Fungi</taxon>
        <taxon>Dikarya</taxon>
        <taxon>Ascomycota</taxon>
        <taxon>Pezizomycotina</taxon>
        <taxon>Sordariomycetes</taxon>
        <taxon>Sordariomycetidae</taxon>
        <taxon>Sordariales</taxon>
        <taxon>Lasiosphaeriaceae</taxon>
        <taxon>Lasiosphaeria</taxon>
    </lineage>
</organism>
<dbReference type="Proteomes" id="UP001172101">
    <property type="component" value="Unassembled WGS sequence"/>
</dbReference>
<dbReference type="EMBL" id="JAUIRO010000007">
    <property type="protein sequence ID" value="KAK0705907.1"/>
    <property type="molecule type" value="Genomic_DNA"/>
</dbReference>
<evidence type="ECO:0000313" key="2">
    <source>
        <dbReference type="Proteomes" id="UP001172101"/>
    </source>
</evidence>
<dbReference type="AlphaFoldDB" id="A0AA40DM57"/>
<dbReference type="GeneID" id="85329233"/>
<dbReference type="RefSeq" id="XP_060291001.1">
    <property type="nucleotide sequence ID" value="XM_060445963.1"/>
</dbReference>
<name>A0AA40DM57_9PEZI</name>
<reference evidence="1" key="1">
    <citation type="submission" date="2023-06" db="EMBL/GenBank/DDBJ databases">
        <title>Genome-scale phylogeny and comparative genomics of the fungal order Sordariales.</title>
        <authorList>
            <consortium name="Lawrence Berkeley National Laboratory"/>
            <person name="Hensen N."/>
            <person name="Bonometti L."/>
            <person name="Westerberg I."/>
            <person name="Brannstrom I.O."/>
            <person name="Guillou S."/>
            <person name="Cros-Aarteil S."/>
            <person name="Calhoun S."/>
            <person name="Haridas S."/>
            <person name="Kuo A."/>
            <person name="Mondo S."/>
            <person name="Pangilinan J."/>
            <person name="Riley R."/>
            <person name="LaButti K."/>
            <person name="Andreopoulos B."/>
            <person name="Lipzen A."/>
            <person name="Chen C."/>
            <person name="Yanf M."/>
            <person name="Daum C."/>
            <person name="Ng V."/>
            <person name="Clum A."/>
            <person name="Steindorff A."/>
            <person name="Ohm R."/>
            <person name="Martin F."/>
            <person name="Silar P."/>
            <person name="Natvig D."/>
            <person name="Lalanne C."/>
            <person name="Gautier V."/>
            <person name="Ament-velasquez S.L."/>
            <person name="Kruys A."/>
            <person name="Hutchinson M.I."/>
            <person name="Powell A.J."/>
            <person name="Barry K."/>
            <person name="Miller A.N."/>
            <person name="Grigoriev I.V."/>
            <person name="Debuchy R."/>
            <person name="Gladieux P."/>
            <person name="Thoren M.H."/>
            <person name="Johannesson H."/>
        </authorList>
    </citation>
    <scope>NUCLEOTIDE SEQUENCE</scope>
    <source>
        <strain evidence="1">SMH2392-1A</strain>
    </source>
</reference>
<evidence type="ECO:0000313" key="1">
    <source>
        <dbReference type="EMBL" id="KAK0705907.1"/>
    </source>
</evidence>
<dbReference type="PANTHER" id="PTHR33112">
    <property type="entry name" value="DOMAIN PROTEIN, PUTATIVE-RELATED"/>
    <property type="match status" value="1"/>
</dbReference>
<gene>
    <name evidence="1" type="ORF">B0T26DRAFT_755476</name>
</gene>
<sequence>MARRWPAISPTRTFIVYGQAFATVPVETLTVSKRDAAPSDGQLVSSASRDNPLLNLATLYDMTPRARLGRAFHIYRKLVESYSQRSFSFKADILRGFAGMFAVLDEHLHSTTLHGLSAAVFSHTLLWTPAARLPRRGTELPTSLQSTLGDPDRQFPIWSWAGWDGAVEDRVFEKARGEGEFLLPPPLVKCFETVSSNGQTVVVDVAEYRPEPPRALPTPKGGGGCVWQRVAQLGFEKGNLFQGVL</sequence>
<comment type="caution">
    <text evidence="1">The sequence shown here is derived from an EMBL/GenBank/DDBJ whole genome shotgun (WGS) entry which is preliminary data.</text>
</comment>